<keyword evidence="3" id="KW-1185">Reference proteome</keyword>
<evidence type="ECO:0000256" key="1">
    <source>
        <dbReference type="SAM" id="MobiDB-lite"/>
    </source>
</evidence>
<name>A0A8H7ZZ43_9FUNG</name>
<dbReference type="OrthoDB" id="442176at2759"/>
<accession>A0A8H7ZZ43</accession>
<protein>
    <submittedName>
        <fullName evidence="2">Uncharacterized protein</fullName>
    </submittedName>
</protein>
<feature type="non-terminal residue" evidence="2">
    <location>
        <position position="1"/>
    </location>
</feature>
<feature type="region of interest" description="Disordered" evidence="1">
    <location>
        <begin position="88"/>
        <end position="159"/>
    </location>
</feature>
<comment type="caution">
    <text evidence="2">The sequence shown here is derived from an EMBL/GenBank/DDBJ whole genome shotgun (WGS) entry which is preliminary data.</text>
</comment>
<proteinExistence type="predicted"/>
<dbReference type="EMBL" id="JAEFCI010003326">
    <property type="protein sequence ID" value="KAG5461658.1"/>
    <property type="molecule type" value="Genomic_DNA"/>
</dbReference>
<gene>
    <name evidence="2" type="ORF">BJ554DRAFT_6111</name>
</gene>
<feature type="compositionally biased region" description="Pro residues" evidence="1">
    <location>
        <begin position="111"/>
        <end position="122"/>
    </location>
</feature>
<sequence>DNLRLPQIRAFRALSLWGSTSLPLSGQFLLAQKKNHEKNDAARCGSATFAAGSRAPAVPLPCRCGKRPPVGSAVLLGTTLAARPSAFGPVVSRARPPPRPFSAARARRPHFPPAGPPMPLLPPAAAASGHTTGAPEPRERCPPAPQGALPAPSRPPDRRRLRRLRARGEFSSGSGKVRWRQLMMRSLGPAFATPLLKKRKEGRKKAVLLETGGLASRGALQFCPRPIEQTHIPPAIFCFAGDRNLSNAESGGAASENTPRGKEDYTVGFVLDARPELPLPPTVELLRRPTGGPGAGKGTQCEKLVENIGFLHVCGASLS</sequence>
<organism evidence="2 3">
    <name type="scientific">Olpidium bornovanus</name>
    <dbReference type="NCBI Taxonomy" id="278681"/>
    <lineage>
        <taxon>Eukaryota</taxon>
        <taxon>Fungi</taxon>
        <taxon>Fungi incertae sedis</taxon>
        <taxon>Olpidiomycota</taxon>
        <taxon>Olpidiomycotina</taxon>
        <taxon>Olpidiomycetes</taxon>
        <taxon>Olpidiales</taxon>
        <taxon>Olpidiaceae</taxon>
        <taxon>Olpidium</taxon>
    </lineage>
</organism>
<dbReference type="Pfam" id="PF13207">
    <property type="entry name" value="AAA_17"/>
    <property type="match status" value="1"/>
</dbReference>
<evidence type="ECO:0000313" key="2">
    <source>
        <dbReference type="EMBL" id="KAG5461658.1"/>
    </source>
</evidence>
<dbReference type="AlphaFoldDB" id="A0A8H7ZZ43"/>
<dbReference type="Proteomes" id="UP000673691">
    <property type="component" value="Unassembled WGS sequence"/>
</dbReference>
<evidence type="ECO:0000313" key="3">
    <source>
        <dbReference type="Proteomes" id="UP000673691"/>
    </source>
</evidence>
<reference evidence="2 3" key="1">
    <citation type="journal article" name="Sci. Rep.">
        <title>Genome-scale phylogenetic analyses confirm Olpidium as the closest living zoosporic fungus to the non-flagellated, terrestrial fungi.</title>
        <authorList>
            <person name="Chang Y."/>
            <person name="Rochon D."/>
            <person name="Sekimoto S."/>
            <person name="Wang Y."/>
            <person name="Chovatia M."/>
            <person name="Sandor L."/>
            <person name="Salamov A."/>
            <person name="Grigoriev I.V."/>
            <person name="Stajich J.E."/>
            <person name="Spatafora J.W."/>
        </authorList>
    </citation>
    <scope>NUCLEOTIDE SEQUENCE [LARGE SCALE GENOMIC DNA]</scope>
    <source>
        <strain evidence="2">S191</strain>
    </source>
</reference>